<evidence type="ECO:0000313" key="2">
    <source>
        <dbReference type="Proteomes" id="UP000545286"/>
    </source>
</evidence>
<dbReference type="AlphaFoldDB" id="A0A7W4UMA4"/>
<organism evidence="1 2">
    <name type="scientific">Pseudoclavibacter helvolus</name>
    <dbReference type="NCBI Taxonomy" id="255205"/>
    <lineage>
        <taxon>Bacteria</taxon>
        <taxon>Bacillati</taxon>
        <taxon>Actinomycetota</taxon>
        <taxon>Actinomycetes</taxon>
        <taxon>Micrococcales</taxon>
        <taxon>Microbacteriaceae</taxon>
        <taxon>Pseudoclavibacter</taxon>
    </lineage>
</organism>
<dbReference type="EMBL" id="JACHWJ010000001">
    <property type="protein sequence ID" value="MBB2956788.1"/>
    <property type="molecule type" value="Genomic_DNA"/>
</dbReference>
<comment type="caution">
    <text evidence="1">The sequence shown here is derived from an EMBL/GenBank/DDBJ whole genome shotgun (WGS) entry which is preliminary data.</text>
</comment>
<gene>
    <name evidence="1" type="ORF">FHX72_000900</name>
</gene>
<reference evidence="1 2" key="1">
    <citation type="submission" date="2020-08" db="EMBL/GenBank/DDBJ databases">
        <title>Sequencing the genomes of 1000 actinobacteria strains.</title>
        <authorList>
            <person name="Klenk H.-P."/>
        </authorList>
    </citation>
    <scope>NUCLEOTIDE SEQUENCE [LARGE SCALE GENOMIC DNA]</scope>
    <source>
        <strain evidence="1 2">DSM 20419</strain>
    </source>
</reference>
<keyword evidence="2" id="KW-1185">Reference proteome</keyword>
<evidence type="ECO:0000313" key="1">
    <source>
        <dbReference type="EMBL" id="MBB2956788.1"/>
    </source>
</evidence>
<name>A0A7W4UMA4_9MICO</name>
<protein>
    <recommendedName>
        <fullName evidence="3">Tail terminator</fullName>
    </recommendedName>
</protein>
<dbReference type="RefSeq" id="WP_183623214.1">
    <property type="nucleotide sequence ID" value="NZ_JACHWJ010000001.1"/>
</dbReference>
<dbReference type="Proteomes" id="UP000545286">
    <property type="component" value="Unassembled WGS sequence"/>
</dbReference>
<evidence type="ECO:0008006" key="3">
    <source>
        <dbReference type="Google" id="ProtNLM"/>
    </source>
</evidence>
<accession>A0A7W4UMA4</accession>
<sequence>MKRELDAFKAAIATDALADRVDIGRTKKPAPHVLISPAIPEDEQTRMTGPYSAEQLLFAVRCTGTDLAQAMWHAEEVDERLRPAPMKFGIELDVEGRVCSQIERGPTETFPDDDTRPTVWVVLTLYRFTSEPS</sequence>
<proteinExistence type="predicted"/>